<keyword evidence="1" id="KW-0732">Signal</keyword>
<accession>A0A1S4EGH7</accession>
<dbReference type="RefSeq" id="XP_026682401.1">
    <property type="nucleotide sequence ID" value="XM_026826600.1"/>
</dbReference>
<name>A0A1S4EGH7_DIACI</name>
<evidence type="ECO:0000313" key="4">
    <source>
        <dbReference type="RefSeq" id="XP_026682401.1"/>
    </source>
</evidence>
<dbReference type="RefSeq" id="XP_017301283.1">
    <property type="nucleotide sequence ID" value="XM_017445794.2"/>
</dbReference>
<evidence type="ECO:0000313" key="2">
    <source>
        <dbReference type="Proteomes" id="UP000079169"/>
    </source>
</evidence>
<dbReference type="PaxDb" id="121845-A0A1S4EGH7"/>
<reference evidence="3 4" key="1">
    <citation type="submission" date="2025-04" db="UniProtKB">
        <authorList>
            <consortium name="RefSeq"/>
        </authorList>
    </citation>
    <scope>IDENTIFICATION</scope>
</reference>
<feature type="chain" id="PRO_5044565948" evidence="1">
    <location>
        <begin position="23"/>
        <end position="274"/>
    </location>
</feature>
<keyword evidence="2" id="KW-1185">Reference proteome</keyword>
<dbReference type="Proteomes" id="UP000079169">
    <property type="component" value="Unplaced"/>
</dbReference>
<sequence length="274" mass="32578">MRAQRILHLALTLSVLVTMTTCSNDSNDSLSLPQDLDLDSEDSQVTGEAGHQIQLYSRNLSRAVKIRDHDYFLRPPYFPLVLRPKSEDFVFPTRFYSKTIYATKDGHLLSDSKDLIMTHFKRQLQICHNIYTRKRNYFLHKTVNKHHEFTQLANVLWDRYKDIEISVNKLFLELPLNLKYKLKQFHIDKKRSTLSEWWNIETTLDAEFTDLFNRIRYDLYKAFDMFDADLHVACFQYDKHLIELTTEPEVTIPTIKKFHFNDSLVESEEDISFQ</sequence>
<gene>
    <name evidence="3 4" type="primary">LOC103513379</name>
</gene>
<organism evidence="2 3">
    <name type="scientific">Diaphorina citri</name>
    <name type="common">Asian citrus psyllid</name>
    <dbReference type="NCBI Taxonomy" id="121845"/>
    <lineage>
        <taxon>Eukaryota</taxon>
        <taxon>Metazoa</taxon>
        <taxon>Ecdysozoa</taxon>
        <taxon>Arthropoda</taxon>
        <taxon>Hexapoda</taxon>
        <taxon>Insecta</taxon>
        <taxon>Pterygota</taxon>
        <taxon>Neoptera</taxon>
        <taxon>Paraneoptera</taxon>
        <taxon>Hemiptera</taxon>
        <taxon>Sternorrhyncha</taxon>
        <taxon>Psylloidea</taxon>
        <taxon>Psyllidae</taxon>
        <taxon>Diaphorininae</taxon>
        <taxon>Diaphorina</taxon>
    </lineage>
</organism>
<feature type="signal peptide" evidence="1">
    <location>
        <begin position="1"/>
        <end position="22"/>
    </location>
</feature>
<proteinExistence type="predicted"/>
<dbReference type="GeneID" id="103513379"/>
<evidence type="ECO:0000256" key="1">
    <source>
        <dbReference type="SAM" id="SignalP"/>
    </source>
</evidence>
<protein>
    <submittedName>
        <fullName evidence="3">Uncharacterized protein LOC103513379 isoform X1</fullName>
    </submittedName>
    <submittedName>
        <fullName evidence="4">Uncharacterized protein LOC103513379 isoform X2</fullName>
    </submittedName>
</protein>
<dbReference type="AlphaFoldDB" id="A0A1S4EGH7"/>
<evidence type="ECO:0000313" key="3">
    <source>
        <dbReference type="RefSeq" id="XP_017301283.1"/>
    </source>
</evidence>
<dbReference type="KEGG" id="dci:103513379"/>